<dbReference type="AlphaFoldDB" id="A0A7S9HDQ2"/>
<dbReference type="Gene3D" id="2.60.40.10">
    <property type="entry name" value="Immunoglobulins"/>
    <property type="match status" value="1"/>
</dbReference>
<evidence type="ECO:0000313" key="3">
    <source>
        <dbReference type="Proteomes" id="UP000595095"/>
    </source>
</evidence>
<dbReference type="GO" id="GO:0005615">
    <property type="term" value="C:extracellular space"/>
    <property type="evidence" value="ECO:0007669"/>
    <property type="project" value="InterPro"/>
</dbReference>
<evidence type="ECO:0000313" key="2">
    <source>
        <dbReference type="EMBL" id="QPG06172.1"/>
    </source>
</evidence>
<gene>
    <name evidence="2" type="ORF">IT774_02845</name>
</gene>
<dbReference type="GO" id="GO:0008270">
    <property type="term" value="F:zinc ion binding"/>
    <property type="evidence" value="ECO:0007669"/>
    <property type="project" value="InterPro"/>
</dbReference>
<dbReference type="InterPro" id="IPR001842">
    <property type="entry name" value="Peptidase_M36"/>
</dbReference>
<dbReference type="Gene3D" id="2.60.120.380">
    <property type="match status" value="1"/>
</dbReference>
<reference evidence="2 3" key="1">
    <citation type="submission" date="2020-11" db="EMBL/GenBank/DDBJ databases">
        <title>Complete genome sequence for Salinimonas sp. strain G2-b.</title>
        <authorList>
            <person name="Park S.-J."/>
        </authorList>
    </citation>
    <scope>NUCLEOTIDE SEQUENCE [LARGE SCALE GENOMIC DNA]</scope>
    <source>
        <strain evidence="2 3">G2-b</strain>
    </source>
</reference>
<feature type="chain" id="PRO_5032844831" evidence="1">
    <location>
        <begin position="27"/>
        <end position="1140"/>
    </location>
</feature>
<sequence>MRKRNLVYAALAAALPFMANSSNVHAPLDTSSHRIAEINLNDSYVKTPANTELSTALAQLQAAFPNATSRTTSGNLDTVFGIAVEVSGSSPESMGQDFISRHSALLGGLTSEDLVFNPFRSKTALGGHLVRFDQVVDGIKVKDRGLGLLIDESGVVRAVFADTVNNPIITNSSVLSAEAAVAVATADLVTNQRTLPIEALDVLNPAYSQIEKSLGVFAKPVPQQVVVQDHDTLRMAWRFFYYSTNPFGVFEYVIDAQSGEILARNDQVRTLLPGDNDAQATQTGALQQTADYFPTFPPITDSMQRECLIEDEAGGYTGKPKGMERINLRKFDDSNVVTGVEGLLTGKHAVIESALVTKGPFPQAALGTYHFSEDSAIEARPKENDHVTPSPAHHIDGISQFIYITTLLEYLDYLHKEGDSVHSRGVGDGSFPNSYPNEAVPLTGVVHIPNVLDPPDNPADPDFMAKLLGLDNAFAVPLSQEIAGEEVVVNPTAYGHGFLFNNLALDFSVPIHEGTHATITPIAGFEGGPEGGALNEGQADLWAYTVGETPDLGTYPVNSCDLRNYLEELDVDPDSFEFIRSAQSQIRYSQLGTRDNAFEVHRDGEIYAGAMWDLRELMVELQPRSEFKRPDSVTGEPTQDISLGKETWERIFLGSMYVLGVTAPDTFVKARDAVLIADAALYPSDALDLTAPGRHHALIERVFAAREMGANAKAPVGGRQTVSTAVSEFTAGQEKPATPAAVDAHITSDDAIEITWDAVPEAVAYQVLKRKKGTSSRLFTGVPTREYYEGDVTFDGFTHVEFVTGDTVYVDKGQGLGRGAGQGIDSFDYEYVVRAIAPASNKQVGFSNMSGIASTGLDAVDVSKQVDYKIDNVSYSDGIFAFDLALINTGDKQIYGPVDFNITRISERSVTVLNADNGGTGQRRDTATFRFDQSLAADGTSGTRHVKLDNPNGKLFTLRARINGYEAGASSTGVGETPTNDTSEPNEQGVVYHNIEEHTGVIIIGAADEALVEGVDYVDIPFTALPSASSVVATLSADAEVVAVPDLDFELLDAEGNIMDTSGNLGSNEQVGGGIVPGQTYRARVNGWANGPTTYRVVIDQFVSDEQDANVDQNGDSTTGTVSFEFNPLTHTITPVGLVN</sequence>
<keyword evidence="3" id="KW-1185">Reference proteome</keyword>
<dbReference type="SUPFAM" id="SSF55486">
    <property type="entry name" value="Metalloproteases ('zincins'), catalytic domain"/>
    <property type="match status" value="1"/>
</dbReference>
<dbReference type="InterPro" id="IPR050728">
    <property type="entry name" value="Zinc_Metalloprotease_M4"/>
</dbReference>
<dbReference type="Gene3D" id="1.10.390.10">
    <property type="entry name" value="Neutral Protease Domain 2"/>
    <property type="match status" value="1"/>
</dbReference>
<dbReference type="PANTHER" id="PTHR33794">
    <property type="entry name" value="BACILLOLYSIN"/>
    <property type="match status" value="1"/>
</dbReference>
<organism evidence="2 3">
    <name type="scientific">Salinimonas marina</name>
    <dbReference type="NCBI Taxonomy" id="2785918"/>
    <lineage>
        <taxon>Bacteria</taxon>
        <taxon>Pseudomonadati</taxon>
        <taxon>Pseudomonadota</taxon>
        <taxon>Gammaproteobacteria</taxon>
        <taxon>Alteromonadales</taxon>
        <taxon>Alteromonadaceae</taxon>
        <taxon>Alteromonas/Salinimonas group</taxon>
        <taxon>Salinimonas</taxon>
    </lineage>
</organism>
<dbReference type="EMBL" id="CP064795">
    <property type="protein sequence ID" value="QPG06172.1"/>
    <property type="molecule type" value="Genomic_DNA"/>
</dbReference>
<dbReference type="InterPro" id="IPR013783">
    <property type="entry name" value="Ig-like_fold"/>
</dbReference>
<dbReference type="GO" id="GO:0004222">
    <property type="term" value="F:metalloendopeptidase activity"/>
    <property type="evidence" value="ECO:0007669"/>
    <property type="project" value="InterPro"/>
</dbReference>
<dbReference type="RefSeq" id="WP_195811249.1">
    <property type="nucleotide sequence ID" value="NZ_CP064795.1"/>
</dbReference>
<keyword evidence="1" id="KW-0732">Signal</keyword>
<name>A0A7S9HDQ2_9ALTE</name>
<dbReference type="KEGG" id="smaa:IT774_02845"/>
<dbReference type="PANTHER" id="PTHR33794:SF1">
    <property type="entry name" value="BACILLOLYSIN"/>
    <property type="match status" value="1"/>
</dbReference>
<accession>A0A7S9HDQ2</accession>
<protein>
    <submittedName>
        <fullName evidence="2">M36 family metallopeptidase</fullName>
    </submittedName>
</protein>
<dbReference type="Pfam" id="PF02128">
    <property type="entry name" value="Peptidase_M36"/>
    <property type="match status" value="1"/>
</dbReference>
<feature type="signal peptide" evidence="1">
    <location>
        <begin position="1"/>
        <end position="26"/>
    </location>
</feature>
<proteinExistence type="predicted"/>
<dbReference type="InterPro" id="IPR027268">
    <property type="entry name" value="Peptidase_M4/M1_CTD_sf"/>
</dbReference>
<dbReference type="Proteomes" id="UP000595095">
    <property type="component" value="Chromosome"/>
</dbReference>
<evidence type="ECO:0000256" key="1">
    <source>
        <dbReference type="SAM" id="SignalP"/>
    </source>
</evidence>